<keyword evidence="2" id="KW-1185">Reference proteome</keyword>
<name>A0A9N9M2M3_9HELO</name>
<reference evidence="1" key="1">
    <citation type="submission" date="2021-07" db="EMBL/GenBank/DDBJ databases">
        <authorList>
            <person name="Durling M."/>
        </authorList>
    </citation>
    <scope>NUCLEOTIDE SEQUENCE</scope>
</reference>
<comment type="caution">
    <text evidence="1">The sequence shown here is derived from an EMBL/GenBank/DDBJ whole genome shotgun (WGS) entry which is preliminary data.</text>
</comment>
<protein>
    <submittedName>
        <fullName evidence="1">Uncharacterized protein</fullName>
    </submittedName>
</protein>
<dbReference type="Proteomes" id="UP000701801">
    <property type="component" value="Unassembled WGS sequence"/>
</dbReference>
<sequence>MSKLIEPALIVSAILPTFPSLSSSIAKDVTLFEKLDTDGQFLLYPKLPKDVQAIIWEKYLEKHNEIAPVFRYGLYSSTRTAVDSYFKPHPLASEFKWTRQSYAVGAEYRLPDLRYVFTHPRQVFVFETCSWMGIFLDPSKFPTDYEVRLSQRILIATAVKVVVIERFLPQEFRTPAPGDFNSSTLESLRPAYNVLLNFPCLNRLIIIKPSWVDSPGQSRRSISIVRRRMETLKRILEDIIKERNDIVSCTNSLNRSKSITQREATSFTAPSWWKNPKIEYMTSDEFDSAFKRL</sequence>
<proteinExistence type="predicted"/>
<dbReference type="OrthoDB" id="10291607at2759"/>
<organism evidence="1 2">
    <name type="scientific">Hymenoscyphus albidus</name>
    <dbReference type="NCBI Taxonomy" id="595503"/>
    <lineage>
        <taxon>Eukaryota</taxon>
        <taxon>Fungi</taxon>
        <taxon>Dikarya</taxon>
        <taxon>Ascomycota</taxon>
        <taxon>Pezizomycotina</taxon>
        <taxon>Leotiomycetes</taxon>
        <taxon>Helotiales</taxon>
        <taxon>Helotiaceae</taxon>
        <taxon>Hymenoscyphus</taxon>
    </lineage>
</organism>
<evidence type="ECO:0000313" key="1">
    <source>
        <dbReference type="EMBL" id="CAG8983081.1"/>
    </source>
</evidence>
<dbReference type="AlphaFoldDB" id="A0A9N9M2M3"/>
<dbReference type="EMBL" id="CAJVRM010000709">
    <property type="protein sequence ID" value="CAG8983081.1"/>
    <property type="molecule type" value="Genomic_DNA"/>
</dbReference>
<evidence type="ECO:0000313" key="2">
    <source>
        <dbReference type="Proteomes" id="UP000701801"/>
    </source>
</evidence>
<accession>A0A9N9M2M3</accession>
<gene>
    <name evidence="1" type="ORF">HYALB_00006109</name>
</gene>